<dbReference type="PROSITE" id="PS50305">
    <property type="entry name" value="SIRTUIN"/>
    <property type="match status" value="1"/>
</dbReference>
<keyword evidence="5" id="KW-1185">Reference proteome</keyword>
<reference evidence="4 5" key="1">
    <citation type="submission" date="2021-07" db="EMBL/GenBank/DDBJ databases">
        <title>Flavobacterium sp. nov. isolated from sediment on the Taihu Lake.</title>
        <authorList>
            <person name="Qu J.-H."/>
        </authorList>
    </citation>
    <scope>NUCLEOTIDE SEQUENCE [LARGE SCALE GENOMIC DNA]</scope>
    <source>
        <strain evidence="4 5">NAS39</strain>
    </source>
</reference>
<dbReference type="Pfam" id="PF18185">
    <property type="entry name" value="STALD"/>
    <property type="match status" value="1"/>
</dbReference>
<comment type="caution">
    <text evidence="2">Lacks conserved residue(s) required for the propagation of feature annotation.</text>
</comment>
<dbReference type="RefSeq" id="WP_219315892.1">
    <property type="nucleotide sequence ID" value="NZ_JAHWYN010000002.1"/>
</dbReference>
<protein>
    <submittedName>
        <fullName evidence="4">SIR2 family protein</fullName>
    </submittedName>
</protein>
<accession>A0ABS6XRT6</accession>
<evidence type="ECO:0000256" key="1">
    <source>
        <dbReference type="ARBA" id="ARBA00022801"/>
    </source>
</evidence>
<gene>
    <name evidence="4" type="ORF">KZH69_02540</name>
</gene>
<keyword evidence="1" id="KW-0378">Hydrolase</keyword>
<evidence type="ECO:0000256" key="2">
    <source>
        <dbReference type="PROSITE-ProRule" id="PRU00236"/>
    </source>
</evidence>
<organism evidence="4 5">
    <name type="scientific">Flavobacterium taihuense</name>
    <dbReference type="NCBI Taxonomy" id="2857508"/>
    <lineage>
        <taxon>Bacteria</taxon>
        <taxon>Pseudomonadati</taxon>
        <taxon>Bacteroidota</taxon>
        <taxon>Flavobacteriia</taxon>
        <taxon>Flavobacteriales</taxon>
        <taxon>Flavobacteriaceae</taxon>
        <taxon>Flavobacterium</taxon>
    </lineage>
</organism>
<evidence type="ECO:0000313" key="5">
    <source>
        <dbReference type="Proteomes" id="UP000812031"/>
    </source>
</evidence>
<sequence length="474" mass="54571">MKRKIESFINSYLKEIEENNAGIFAGAGLSVASGHVDWKGLLEEFADDLGLNIEKEHDLISLAQYHLNKNANNRHSLNQKIANEFHHGKNPNQNHEILVRLPIFTYWTTNYDRLIETSLKNIGKIVDVKYATKHLANTIHGRNAILYKMHGDVENPDEAIISKDQYEKYYQSHGAFINTLSGDLVSKTFLFIGFSFTDPNLDYILSRVRVTYETNQRKHYSLMREVKKEVNDSDVEFELKKLKQELIINDLLRFNIHVLLVKEYTEITEILQEIENRFKRKTIYISGSANEYGKWSPAIAEEFISSLSQELIKNNFKIVSGFGLGVGSSVISGVLKEIYINRRENINNQLLLRPFPQGNAEIQKQWNDYRKDMISYSGISIFIFGNKLEKGELVTANGVESEFDISKAHNSMVIPIGATGYKSRELWEKVLNDYESYFGTNNNFELFSELGNDELEPKKLIELTINFISKIIKN</sequence>
<feature type="domain" description="Deacetylase sirtuin-type" evidence="3">
    <location>
        <begin position="1"/>
        <end position="281"/>
    </location>
</feature>
<dbReference type="InterPro" id="IPR041486">
    <property type="entry name" value="ThsA_STALD"/>
</dbReference>
<dbReference type="Proteomes" id="UP000812031">
    <property type="component" value="Unassembled WGS sequence"/>
</dbReference>
<evidence type="ECO:0000313" key="4">
    <source>
        <dbReference type="EMBL" id="MBW4359354.1"/>
    </source>
</evidence>
<dbReference type="EMBL" id="JAHWYN010000002">
    <property type="protein sequence ID" value="MBW4359354.1"/>
    <property type="molecule type" value="Genomic_DNA"/>
</dbReference>
<comment type="caution">
    <text evidence="4">The sequence shown here is derived from an EMBL/GenBank/DDBJ whole genome shotgun (WGS) entry which is preliminary data.</text>
</comment>
<dbReference type="CDD" id="cd01406">
    <property type="entry name" value="SIR2-like"/>
    <property type="match status" value="1"/>
</dbReference>
<name>A0ABS6XRT6_9FLAO</name>
<dbReference type="Pfam" id="PF13289">
    <property type="entry name" value="SIR2_2"/>
    <property type="match status" value="1"/>
</dbReference>
<proteinExistence type="predicted"/>
<evidence type="ECO:0000259" key="3">
    <source>
        <dbReference type="PROSITE" id="PS50305"/>
    </source>
</evidence>
<dbReference type="InterPro" id="IPR026590">
    <property type="entry name" value="Ssirtuin_cat_dom"/>
</dbReference>